<dbReference type="Proteomes" id="UP000053342">
    <property type="component" value="Unassembled WGS sequence"/>
</dbReference>
<keyword evidence="3" id="KW-1185">Reference proteome</keyword>
<gene>
    <name evidence="2" type="ORF">PV06_09730</name>
</gene>
<feature type="compositionally biased region" description="Basic and acidic residues" evidence="1">
    <location>
        <begin position="123"/>
        <end position="145"/>
    </location>
</feature>
<evidence type="ECO:0000256" key="1">
    <source>
        <dbReference type="SAM" id="MobiDB-lite"/>
    </source>
</evidence>
<protein>
    <submittedName>
        <fullName evidence="2">Uncharacterized protein</fullName>
    </submittedName>
</protein>
<evidence type="ECO:0000313" key="3">
    <source>
        <dbReference type="Proteomes" id="UP000053342"/>
    </source>
</evidence>
<accession>A0A0D2DPG1</accession>
<dbReference type="RefSeq" id="XP_016257950.1">
    <property type="nucleotide sequence ID" value="XM_016411196.1"/>
</dbReference>
<dbReference type="GeneID" id="27361804"/>
<reference evidence="2 3" key="1">
    <citation type="submission" date="2015-01" db="EMBL/GenBank/DDBJ databases">
        <title>The Genome Sequence of Exophiala oligosperma CBS72588.</title>
        <authorList>
            <consortium name="The Broad Institute Genomics Platform"/>
            <person name="Cuomo C."/>
            <person name="de Hoog S."/>
            <person name="Gorbushina A."/>
            <person name="Stielow B."/>
            <person name="Teixiera M."/>
            <person name="Abouelleil A."/>
            <person name="Chapman S.B."/>
            <person name="Priest M."/>
            <person name="Young S.K."/>
            <person name="Wortman J."/>
            <person name="Nusbaum C."/>
            <person name="Birren B."/>
        </authorList>
    </citation>
    <scope>NUCLEOTIDE SEQUENCE [LARGE SCALE GENOMIC DNA]</scope>
    <source>
        <strain evidence="2 3">CBS 72588</strain>
    </source>
</reference>
<evidence type="ECO:0000313" key="2">
    <source>
        <dbReference type="EMBL" id="KIW37734.1"/>
    </source>
</evidence>
<organism evidence="2 3">
    <name type="scientific">Exophiala oligosperma</name>
    <dbReference type="NCBI Taxonomy" id="215243"/>
    <lineage>
        <taxon>Eukaryota</taxon>
        <taxon>Fungi</taxon>
        <taxon>Dikarya</taxon>
        <taxon>Ascomycota</taxon>
        <taxon>Pezizomycotina</taxon>
        <taxon>Eurotiomycetes</taxon>
        <taxon>Chaetothyriomycetidae</taxon>
        <taxon>Chaetothyriales</taxon>
        <taxon>Herpotrichiellaceae</taxon>
        <taxon>Exophiala</taxon>
    </lineage>
</organism>
<name>A0A0D2DPG1_9EURO</name>
<dbReference type="VEuPathDB" id="FungiDB:PV06_09730"/>
<sequence length="249" mass="28494">MNITRAINDPEFCKMAQAVNLCAEDMIPWEGQSDSWCLPLEQLEGSAAITRLYVQFEKTKLDGIIQRRREDQPAKRITRRHGPDIIYFWNDTPPVRENQFIVMIALGKPSIQQDKTSPTLKRRHEDDEIETEQHTLPRRPDDSSSHKNVLKPHQKTNTEAAATIVEQKDRTTNLTGAATTEEPSELSSRWQAFVEKLREEAEIVGSTLSNRSNEPIELKEGDFLELDTSQYLHPKAGSVGGMWMSYDWS</sequence>
<dbReference type="AlphaFoldDB" id="A0A0D2DPG1"/>
<proteinExistence type="predicted"/>
<dbReference type="OrthoDB" id="4154195at2759"/>
<dbReference type="EMBL" id="KN847342">
    <property type="protein sequence ID" value="KIW37734.1"/>
    <property type="molecule type" value="Genomic_DNA"/>
</dbReference>
<feature type="region of interest" description="Disordered" evidence="1">
    <location>
        <begin position="112"/>
        <end position="187"/>
    </location>
</feature>
<dbReference type="HOGENOM" id="CLU_1115764_0_0_1"/>